<dbReference type="RefSeq" id="WP_344775271.1">
    <property type="nucleotide sequence ID" value="NZ_BAABAH010000006.1"/>
</dbReference>
<dbReference type="EMBL" id="BAABAH010000006">
    <property type="protein sequence ID" value="GAA3819846.1"/>
    <property type="molecule type" value="Genomic_DNA"/>
</dbReference>
<comment type="caution">
    <text evidence="1">The sequence shown here is derived from an EMBL/GenBank/DDBJ whole genome shotgun (WGS) entry which is preliminary data.</text>
</comment>
<evidence type="ECO:0000313" key="2">
    <source>
        <dbReference type="Proteomes" id="UP001501821"/>
    </source>
</evidence>
<proteinExistence type="predicted"/>
<accession>A0ABP7IJ56</accession>
<organism evidence="1 2">
    <name type="scientific">Nocardioides panacisoli</name>
    <dbReference type="NCBI Taxonomy" id="627624"/>
    <lineage>
        <taxon>Bacteria</taxon>
        <taxon>Bacillati</taxon>
        <taxon>Actinomycetota</taxon>
        <taxon>Actinomycetes</taxon>
        <taxon>Propionibacteriales</taxon>
        <taxon>Nocardioidaceae</taxon>
        <taxon>Nocardioides</taxon>
    </lineage>
</organism>
<reference evidence="2" key="1">
    <citation type="journal article" date="2019" name="Int. J. Syst. Evol. Microbiol.">
        <title>The Global Catalogue of Microorganisms (GCM) 10K type strain sequencing project: providing services to taxonomists for standard genome sequencing and annotation.</title>
        <authorList>
            <consortium name="The Broad Institute Genomics Platform"/>
            <consortium name="The Broad Institute Genome Sequencing Center for Infectious Disease"/>
            <person name="Wu L."/>
            <person name="Ma J."/>
        </authorList>
    </citation>
    <scope>NUCLEOTIDE SEQUENCE [LARGE SCALE GENOMIC DNA]</scope>
    <source>
        <strain evidence="2">JCM 16953</strain>
    </source>
</reference>
<keyword evidence="2" id="KW-1185">Reference proteome</keyword>
<dbReference type="Proteomes" id="UP001501821">
    <property type="component" value="Unassembled WGS sequence"/>
</dbReference>
<name>A0ABP7IJ56_9ACTN</name>
<gene>
    <name evidence="1" type="ORF">GCM10022242_21930</name>
</gene>
<evidence type="ECO:0000313" key="1">
    <source>
        <dbReference type="EMBL" id="GAA3819846.1"/>
    </source>
</evidence>
<protein>
    <submittedName>
        <fullName evidence="1">Uncharacterized protein</fullName>
    </submittedName>
</protein>
<sequence length="43" mass="4787">MTDTRMTDERLEQRWVPVTDETGRTHMEAAWITVGGHATASAA</sequence>